<dbReference type="NCBIfam" id="TIGR01181">
    <property type="entry name" value="dTDP_gluc_dehyt"/>
    <property type="match status" value="1"/>
</dbReference>
<dbReference type="PANTHER" id="PTHR43000">
    <property type="entry name" value="DTDP-D-GLUCOSE 4,6-DEHYDRATASE-RELATED"/>
    <property type="match status" value="1"/>
</dbReference>
<dbReference type="GO" id="GO:0009225">
    <property type="term" value="P:nucleotide-sugar metabolic process"/>
    <property type="evidence" value="ECO:0007669"/>
    <property type="project" value="InterPro"/>
</dbReference>
<evidence type="ECO:0000313" key="10">
    <source>
        <dbReference type="Proteomes" id="UP000664405"/>
    </source>
</evidence>
<gene>
    <name evidence="9" type="primary">rfbB</name>
    <name evidence="9" type="ORF">JF547_12735</name>
</gene>
<dbReference type="SUPFAM" id="SSF51735">
    <property type="entry name" value="NAD(P)-binding Rossmann-fold domains"/>
    <property type="match status" value="1"/>
</dbReference>
<sequence>MRIIVTGGAGFIGSAVCRLLIRKGNCKVLNLDKLTYAADLRSLNSISENPNYSFTKEDICNGPQIAKLFETFKPTAVIHLAAESHVDRSIDGPAEFMKTNIFGTFSLLEAARAYFYSLNAVERSQFRFVHVSTDEVFGTLGSADLFKENTPYAPNSPYAASKASSDHLVRAWHHTYELPVIICNCTNNYGPFQFPEKLIPLMIINSLLGKKLPIYGTGQNVRDWLHVEDHALALFTILAKGVVGESYNIGSRNERSNLDVARRIFDLVQDRVPISGFSNFEEASEFIADRPGHDWRYAIDPSKLAKTLAWQPVYDFDTGLMSTVNWYIENRDWWEPIVEKKYPGNRLGTGKGDD</sequence>
<evidence type="ECO:0000256" key="2">
    <source>
        <dbReference type="ARBA" id="ARBA00001911"/>
    </source>
</evidence>
<dbReference type="AlphaFoldDB" id="A0A8I1M8Q3"/>
<feature type="domain" description="NAD(P)-binding" evidence="8">
    <location>
        <begin position="4"/>
        <end position="321"/>
    </location>
</feature>
<evidence type="ECO:0000256" key="7">
    <source>
        <dbReference type="RuleBase" id="RU004473"/>
    </source>
</evidence>
<proteinExistence type="inferred from homology"/>
<dbReference type="Pfam" id="PF16363">
    <property type="entry name" value="GDP_Man_Dehyd"/>
    <property type="match status" value="1"/>
</dbReference>
<comment type="similarity">
    <text evidence="3 7">Belongs to the NAD(P)-dependent epimerase/dehydratase family. dTDP-glucose dehydratase subfamily.</text>
</comment>
<keyword evidence="6 7" id="KW-0456">Lyase</keyword>
<dbReference type="RefSeq" id="WP_206927622.1">
    <property type="nucleotide sequence ID" value="NZ_JAEKJW010000002.1"/>
</dbReference>
<dbReference type="InterPro" id="IPR016040">
    <property type="entry name" value="NAD(P)-bd_dom"/>
</dbReference>
<evidence type="ECO:0000256" key="6">
    <source>
        <dbReference type="ARBA" id="ARBA00023239"/>
    </source>
</evidence>
<dbReference type="EMBL" id="JAEKJW010000002">
    <property type="protein sequence ID" value="MBN8197327.1"/>
    <property type="molecule type" value="Genomic_DNA"/>
</dbReference>
<dbReference type="GO" id="GO:0008460">
    <property type="term" value="F:dTDP-glucose 4,6-dehydratase activity"/>
    <property type="evidence" value="ECO:0007669"/>
    <property type="project" value="UniProtKB-EC"/>
</dbReference>
<evidence type="ECO:0000313" key="9">
    <source>
        <dbReference type="EMBL" id="MBN8197327.1"/>
    </source>
</evidence>
<name>A0A8I1M8Q3_9PROT</name>
<evidence type="ECO:0000256" key="3">
    <source>
        <dbReference type="ARBA" id="ARBA00008178"/>
    </source>
</evidence>
<dbReference type="Proteomes" id="UP000664405">
    <property type="component" value="Unassembled WGS sequence"/>
</dbReference>
<evidence type="ECO:0000256" key="4">
    <source>
        <dbReference type="ARBA" id="ARBA00011990"/>
    </source>
</evidence>
<dbReference type="EC" id="4.2.1.46" evidence="4 7"/>
<dbReference type="CDD" id="cd05246">
    <property type="entry name" value="dTDP_GD_SDR_e"/>
    <property type="match status" value="1"/>
</dbReference>
<dbReference type="Gene3D" id="3.40.50.720">
    <property type="entry name" value="NAD(P)-binding Rossmann-like Domain"/>
    <property type="match status" value="1"/>
</dbReference>
<evidence type="ECO:0000256" key="5">
    <source>
        <dbReference type="ARBA" id="ARBA00023027"/>
    </source>
</evidence>
<protein>
    <recommendedName>
        <fullName evidence="4 7">dTDP-glucose 4,6-dehydratase</fullName>
        <ecNumber evidence="4 7">4.2.1.46</ecNumber>
    </recommendedName>
</protein>
<comment type="catalytic activity">
    <reaction evidence="1 7">
        <text>dTDP-alpha-D-glucose = dTDP-4-dehydro-6-deoxy-alpha-D-glucose + H2O</text>
        <dbReference type="Rhea" id="RHEA:17221"/>
        <dbReference type="ChEBI" id="CHEBI:15377"/>
        <dbReference type="ChEBI" id="CHEBI:57477"/>
        <dbReference type="ChEBI" id="CHEBI:57649"/>
        <dbReference type="EC" id="4.2.1.46"/>
    </reaction>
</comment>
<reference evidence="9" key="1">
    <citation type="submission" date="2020-12" db="EMBL/GenBank/DDBJ databases">
        <title>Oil enriched cultivation method for isolating marine PHA-producing bacteria.</title>
        <authorList>
            <person name="Zheng W."/>
            <person name="Yu S."/>
            <person name="Huang Y."/>
        </authorList>
    </citation>
    <scope>NUCLEOTIDE SEQUENCE</scope>
    <source>
        <strain evidence="9">SY-2-3</strain>
    </source>
</reference>
<dbReference type="InterPro" id="IPR005888">
    <property type="entry name" value="dTDP_Gluc_deHydtase"/>
</dbReference>
<evidence type="ECO:0000256" key="1">
    <source>
        <dbReference type="ARBA" id="ARBA00001539"/>
    </source>
</evidence>
<evidence type="ECO:0000259" key="8">
    <source>
        <dbReference type="Pfam" id="PF16363"/>
    </source>
</evidence>
<accession>A0A8I1M8Q3</accession>
<organism evidence="9 10">
    <name type="scientific">Thalassospira povalilytica</name>
    <dbReference type="NCBI Taxonomy" id="732237"/>
    <lineage>
        <taxon>Bacteria</taxon>
        <taxon>Pseudomonadati</taxon>
        <taxon>Pseudomonadota</taxon>
        <taxon>Alphaproteobacteria</taxon>
        <taxon>Rhodospirillales</taxon>
        <taxon>Thalassospiraceae</taxon>
        <taxon>Thalassospira</taxon>
    </lineage>
</organism>
<dbReference type="Gene3D" id="3.90.25.10">
    <property type="entry name" value="UDP-galactose 4-epimerase, domain 1"/>
    <property type="match status" value="1"/>
</dbReference>
<keyword evidence="5" id="KW-0520">NAD</keyword>
<dbReference type="InterPro" id="IPR036291">
    <property type="entry name" value="NAD(P)-bd_dom_sf"/>
</dbReference>
<comment type="cofactor">
    <cofactor evidence="2 7">
        <name>NAD(+)</name>
        <dbReference type="ChEBI" id="CHEBI:57540"/>
    </cofactor>
</comment>
<comment type="caution">
    <text evidence="9">The sequence shown here is derived from an EMBL/GenBank/DDBJ whole genome shotgun (WGS) entry which is preliminary data.</text>
</comment>